<dbReference type="Proteomes" id="UP001162318">
    <property type="component" value="Unassembled WGS sequence"/>
</dbReference>
<evidence type="ECO:0000313" key="2">
    <source>
        <dbReference type="EMBL" id="MDH2129868.1"/>
    </source>
</evidence>
<reference evidence="2" key="1">
    <citation type="submission" date="2022-09" db="EMBL/GenBank/DDBJ databases">
        <title>Intensive care unit water sources are persistently colonized with multi-drug resistant bacteria and are the site of extensive horizontal gene transfer of antibiotic resistance genes.</title>
        <authorList>
            <person name="Diorio-Toth L."/>
        </authorList>
    </citation>
    <scope>NUCLEOTIDE SEQUENCE</scope>
    <source>
        <strain evidence="2">GD03659</strain>
    </source>
</reference>
<feature type="domain" description="Peptidase S24/S26A/S26B/S26C" evidence="1">
    <location>
        <begin position="170"/>
        <end position="265"/>
    </location>
</feature>
<dbReference type="AlphaFoldDB" id="A0AA43B8B5"/>
<evidence type="ECO:0000259" key="1">
    <source>
        <dbReference type="Pfam" id="PF00717"/>
    </source>
</evidence>
<organism evidence="2 3">
    <name type="scientific">Sphingobium yanoikuyae</name>
    <name type="common">Sphingomonas yanoikuyae</name>
    <dbReference type="NCBI Taxonomy" id="13690"/>
    <lineage>
        <taxon>Bacteria</taxon>
        <taxon>Pseudomonadati</taxon>
        <taxon>Pseudomonadota</taxon>
        <taxon>Alphaproteobacteria</taxon>
        <taxon>Sphingomonadales</taxon>
        <taxon>Sphingomonadaceae</taxon>
        <taxon>Sphingobium</taxon>
    </lineage>
</organism>
<dbReference type="EMBL" id="JAOCKX010000002">
    <property type="protein sequence ID" value="MDH2129868.1"/>
    <property type="molecule type" value="Genomic_DNA"/>
</dbReference>
<dbReference type="Pfam" id="PF00717">
    <property type="entry name" value="Peptidase_S24"/>
    <property type="match status" value="1"/>
</dbReference>
<dbReference type="InterPro" id="IPR039418">
    <property type="entry name" value="LexA-like"/>
</dbReference>
<evidence type="ECO:0000313" key="3">
    <source>
        <dbReference type="Proteomes" id="UP001162318"/>
    </source>
</evidence>
<comment type="caution">
    <text evidence="2">The sequence shown here is derived from an EMBL/GenBank/DDBJ whole genome shotgun (WGS) entry which is preliminary data.</text>
</comment>
<dbReference type="InterPro" id="IPR015927">
    <property type="entry name" value="Peptidase_S24_S26A/B/C"/>
</dbReference>
<sequence>MAISCWSVMSMDGGICHRLPTLQAQMFAIDENDVGQQMCEIADNMENPDEPLLYRQLMAVKPASLTPNQWLVQAGVNRSFFTNLRSRGRARNDIVEKLIEAIGMTPAQFYAQSAPDASTESRAQEVRARNLPFRAEGELRDVPVVGSALGADLQFTEDGQTLFAEVTDLFLDDVQDYARRPAALAHRRDVYAVTVVGSSMSDRWDPGDPVYVDPKTTPRIGDDVVVYLRKPDGDDGERMHSVLIKRLQKRTASFIELLQLNPRMSFPVPMKDVAMIHRVIPYREMVLF</sequence>
<dbReference type="SUPFAM" id="SSF51306">
    <property type="entry name" value="LexA/Signal peptidase"/>
    <property type="match status" value="1"/>
</dbReference>
<accession>A0AA43B8B5</accession>
<gene>
    <name evidence="2" type="ORF">N5J77_01935</name>
</gene>
<dbReference type="Gene3D" id="2.10.109.10">
    <property type="entry name" value="Umud Fragment, subunit A"/>
    <property type="match status" value="1"/>
</dbReference>
<name>A0AA43B8B5_SPHYA</name>
<dbReference type="RefSeq" id="WP_279776141.1">
    <property type="nucleotide sequence ID" value="NZ_JAOCKX010000002.1"/>
</dbReference>
<dbReference type="CDD" id="cd06529">
    <property type="entry name" value="S24_LexA-like"/>
    <property type="match status" value="1"/>
</dbReference>
<dbReference type="InterPro" id="IPR036286">
    <property type="entry name" value="LexA/Signal_pep-like_sf"/>
</dbReference>
<proteinExistence type="predicted"/>
<protein>
    <recommendedName>
        <fullName evidence="1">Peptidase S24/S26A/S26B/S26C domain-containing protein</fullName>
    </recommendedName>
</protein>